<comment type="caution">
    <text evidence="1">The sequence shown here is derived from an EMBL/GenBank/DDBJ whole genome shotgun (WGS) entry which is preliminary data.</text>
</comment>
<reference evidence="1 2" key="1">
    <citation type="submission" date="2021-08" db="EMBL/GenBank/DDBJ databases">
        <title>Helicobacter spp. isolated from feces of Anatolian Ground Squirrel (Spermophilus xanthoprymnus) in Turkey.</title>
        <authorList>
            <person name="Aydin F."/>
            <person name="Abay S."/>
            <person name="Kayman T."/>
            <person name="Karakaya E."/>
            <person name="Saticioglu I.B."/>
        </authorList>
    </citation>
    <scope>NUCLEOTIDE SEQUENCE [LARGE SCALE GENOMIC DNA]</scope>
    <source>
        <strain evidence="1 2">Faydin-H70</strain>
    </source>
</reference>
<evidence type="ECO:0000313" key="2">
    <source>
        <dbReference type="Proteomes" id="UP000700059"/>
    </source>
</evidence>
<proteinExistence type="predicted"/>
<name>A0ABS7JQE1_9HELI</name>
<accession>A0ABS7JQE1</accession>
<gene>
    <name evidence="1" type="ORF">K4G57_08965</name>
</gene>
<keyword evidence="2" id="KW-1185">Reference proteome</keyword>
<protein>
    <submittedName>
        <fullName evidence="1">Uncharacterized protein</fullName>
    </submittedName>
</protein>
<organism evidence="1 2">
    <name type="scientific">Helicobacter turcicus</name>
    <dbReference type="NCBI Taxonomy" id="2867412"/>
    <lineage>
        <taxon>Bacteria</taxon>
        <taxon>Pseudomonadati</taxon>
        <taxon>Campylobacterota</taxon>
        <taxon>Epsilonproteobacteria</taxon>
        <taxon>Campylobacterales</taxon>
        <taxon>Helicobacteraceae</taxon>
        <taxon>Helicobacter</taxon>
    </lineage>
</organism>
<sequence>MEYQVCTRCVMDTSDPEITFDSNGVCSHCQRFDSVILPYWRGFSKEWLEKKVAFIKQDCKDSPYDCILGVSGGGIALICSIMR</sequence>
<dbReference type="RefSeq" id="WP_221561861.1">
    <property type="nucleotide sequence ID" value="NZ_JAIGYQ010000031.1"/>
</dbReference>
<evidence type="ECO:0000313" key="1">
    <source>
        <dbReference type="EMBL" id="MBX7491582.1"/>
    </source>
</evidence>
<dbReference type="EMBL" id="JAIGYQ010000031">
    <property type="protein sequence ID" value="MBX7491582.1"/>
    <property type="molecule type" value="Genomic_DNA"/>
</dbReference>
<dbReference type="Proteomes" id="UP000700059">
    <property type="component" value="Unassembled WGS sequence"/>
</dbReference>